<reference evidence="5 6" key="1">
    <citation type="submission" date="2014-02" db="EMBL/GenBank/DDBJ databases">
        <title>The genome sequence of Colletotrichum salicis CBS 607.94.</title>
        <authorList>
            <person name="Baroncelli R."/>
            <person name="Thon M.R."/>
        </authorList>
    </citation>
    <scope>NUCLEOTIDE SEQUENCE [LARGE SCALE GENOMIC DNA]</scope>
    <source>
        <strain evidence="5 6">CBS 607.94</strain>
    </source>
</reference>
<dbReference type="PROSITE" id="PS51192">
    <property type="entry name" value="HELICASE_ATP_BIND_1"/>
    <property type="match status" value="1"/>
</dbReference>
<dbReference type="STRING" id="1209931.A0A135VAB5"/>
<feature type="region of interest" description="Disordered" evidence="2">
    <location>
        <begin position="213"/>
        <end position="246"/>
    </location>
</feature>
<dbReference type="InterPro" id="IPR056009">
    <property type="entry name" value="DUF7587"/>
</dbReference>
<dbReference type="GO" id="GO:0043138">
    <property type="term" value="F:3'-5' DNA helicase activity"/>
    <property type="evidence" value="ECO:0007669"/>
    <property type="project" value="TreeGrafter"/>
</dbReference>
<accession>A0A135VAB5</accession>
<dbReference type="Gene3D" id="3.40.50.300">
    <property type="entry name" value="P-loop containing nucleotide triphosphate hydrolases"/>
    <property type="match status" value="1"/>
</dbReference>
<keyword evidence="6" id="KW-1185">Reference proteome</keyword>
<dbReference type="GO" id="GO:0005694">
    <property type="term" value="C:chromosome"/>
    <property type="evidence" value="ECO:0007669"/>
    <property type="project" value="TreeGrafter"/>
</dbReference>
<dbReference type="InterPro" id="IPR021842">
    <property type="entry name" value="DUF3435"/>
</dbReference>
<keyword evidence="3" id="KW-1133">Transmembrane helix</keyword>
<keyword evidence="3" id="KW-0472">Membrane</keyword>
<dbReference type="GO" id="GO:0000724">
    <property type="term" value="P:double-strand break repair via homologous recombination"/>
    <property type="evidence" value="ECO:0007669"/>
    <property type="project" value="TreeGrafter"/>
</dbReference>
<protein>
    <recommendedName>
        <fullName evidence="4">Helicase ATP-binding domain-containing protein</fullName>
    </recommendedName>
</protein>
<comment type="caution">
    <text evidence="5">The sequence shown here is derived from an EMBL/GenBank/DDBJ whole genome shotgun (WGS) entry which is preliminary data.</text>
</comment>
<keyword evidence="3" id="KW-0812">Transmembrane</keyword>
<dbReference type="OrthoDB" id="4845639at2759"/>
<name>A0A135VAB5_9PEZI</name>
<dbReference type="Pfam" id="PF00270">
    <property type="entry name" value="DEAD"/>
    <property type="match status" value="1"/>
</dbReference>
<comment type="similarity">
    <text evidence="1">Belongs to the helicase family. RecQ subfamily.</text>
</comment>
<dbReference type="GO" id="GO:0003676">
    <property type="term" value="F:nucleic acid binding"/>
    <property type="evidence" value="ECO:0007669"/>
    <property type="project" value="InterPro"/>
</dbReference>
<evidence type="ECO:0000313" key="5">
    <source>
        <dbReference type="EMBL" id="KXH69608.1"/>
    </source>
</evidence>
<dbReference type="PANTHER" id="PTHR13710">
    <property type="entry name" value="DNA HELICASE RECQ FAMILY MEMBER"/>
    <property type="match status" value="1"/>
</dbReference>
<evidence type="ECO:0000256" key="3">
    <source>
        <dbReference type="SAM" id="Phobius"/>
    </source>
</evidence>
<feature type="region of interest" description="Disordered" evidence="2">
    <location>
        <begin position="576"/>
        <end position="596"/>
    </location>
</feature>
<dbReference type="GO" id="GO:0009378">
    <property type="term" value="F:four-way junction helicase activity"/>
    <property type="evidence" value="ECO:0007669"/>
    <property type="project" value="TreeGrafter"/>
</dbReference>
<dbReference type="Proteomes" id="UP000070121">
    <property type="component" value="Unassembled WGS sequence"/>
</dbReference>
<dbReference type="InterPro" id="IPR011545">
    <property type="entry name" value="DEAD/DEAH_box_helicase_dom"/>
</dbReference>
<dbReference type="PANTHER" id="PTHR13710:SF154">
    <property type="entry name" value="RECQ HELICASE, PUTATIVE (AFU_ORTHOLOGUE AFUA_6G14720)-RELATED"/>
    <property type="match status" value="1"/>
</dbReference>
<evidence type="ECO:0000313" key="6">
    <source>
        <dbReference type="Proteomes" id="UP000070121"/>
    </source>
</evidence>
<dbReference type="EMBL" id="JFFI01000038">
    <property type="protein sequence ID" value="KXH69608.1"/>
    <property type="molecule type" value="Genomic_DNA"/>
</dbReference>
<feature type="region of interest" description="Disordered" evidence="2">
    <location>
        <begin position="302"/>
        <end position="350"/>
    </location>
</feature>
<proteinExistence type="inferred from homology"/>
<evidence type="ECO:0000256" key="1">
    <source>
        <dbReference type="ARBA" id="ARBA00005446"/>
    </source>
</evidence>
<sequence>MGQLSDALHELVRETWELLAELTATEDPVSSDGPESDVRSGLPAIPWSSIEDDHSETKPGYSFLAVDRNGWVSAGDGWLFRRLARSPAAAERWGLNSTSNARGSTDRPFQLSAVQEFGRTFERLRERLWMLLHMLGGQPARASELAGLRTVNTVDGGVRNILVHNKMLCFVTAYHKGYRTTGQAKEVQGIMPEASGYSAFLWADDIIRQRESEDSRTAAGLEAQSDNNMDSRDGNNHSTNTDEAGDESAYVGAWTWKDERTWTTGRARRIMQRTSMRLLGCQVNVSMWRYIAIGIANRYLNESFGRPDRDDDGLGSGKGTDKLEDSPGLAARQQQFRRGSAGGRKKTEAYEGPRLEARLRRFEKLRRIDLKGQLRQMAGDDSAGFRGNQREAVLAIASGLTPIVQVMGTGGGKSVSFMLPAFCSPDGVTVVVTPLVALRTDLHRRCVQAGITSHVWQSRKTNQAASIIFVTPESAVTKGLRDFIVRLEGRQALDRVVVDECHVVLEGSRSFRPRLRELGEAIRDFSVQTVCLTATLAPTDEAAFFYAMRLETSRVRMFQTATTRKNIRYSVVTATERTSEEDDDMVPQEVWDSLPPDPEIQELERRRAKLKGGHYRMQSREEETEARKLTHKMRTKVVQREQHIVKEYREYYLYDRPTWDIERQARGEEDEEYAEPEIDLRIPERARLTEILCCQPNDLSSEELLQRRIEAIDLMVTLCDKRDTVKRDHLPLRSQAKSPVVEDLPKSTPFRLLLDPNQCPDCIGDEKLPLEERMFKYCRTTVRNDHFDDQHLREREHVVQRAHTRGFAQDTPARNMALESLADQLQDLNLTEADCLPFQPTQEMKRTLETLDDTPRYLFRIFSPKSCGITDKTWTKSMDARYAAADCKTDIFLRVDKHKVAGMIYSHLNWLESPSDNLVSWTTSLLFALVYVFHLRANARNASTFANIFLCIVDTTCFPQRVFLRDMDLIRAYKPFNLGLKDFEVLRSRNQGQFYFGEYLSQGALRIEDKCEVVSAQAIIDQNLYGLLPELENFAQWKAQLRPPWAKPVVKLREKFFTEIAERQGISRDGLRMAINISNLFGQRWRMPMAINLIALSPHRSDDTDILLSLRNFTARERGVAKGKSGARGKKIDWQPKFSQLTVVDLSCPYVTAKLACSLFKMSLFLFLEQRSSIGRVVALDKVHKHMKGYLDTHVHILTQEPTVSVKLLELCSITIVHRLTSPDWLHTLKPQLAGISSMSITADDEEDEVHAVNPVTIGDKDLVMDVFFMILTLHMGLALVFAPCVVLDQQEKVKDGPTVFQRLAHRAL</sequence>
<organism evidence="5 6">
    <name type="scientific">Colletotrichum salicis</name>
    <dbReference type="NCBI Taxonomy" id="1209931"/>
    <lineage>
        <taxon>Eukaryota</taxon>
        <taxon>Fungi</taxon>
        <taxon>Dikarya</taxon>
        <taxon>Ascomycota</taxon>
        <taxon>Pezizomycotina</taxon>
        <taxon>Sordariomycetes</taxon>
        <taxon>Hypocreomycetidae</taxon>
        <taxon>Glomerellales</taxon>
        <taxon>Glomerellaceae</taxon>
        <taxon>Colletotrichum</taxon>
        <taxon>Colletotrichum acutatum species complex</taxon>
    </lineage>
</organism>
<gene>
    <name evidence="5" type="ORF">CSAL01_12759</name>
</gene>
<evidence type="ECO:0000256" key="2">
    <source>
        <dbReference type="SAM" id="MobiDB-lite"/>
    </source>
</evidence>
<dbReference type="GO" id="GO:0005524">
    <property type="term" value="F:ATP binding"/>
    <property type="evidence" value="ECO:0007669"/>
    <property type="project" value="InterPro"/>
</dbReference>
<dbReference type="SUPFAM" id="SSF52540">
    <property type="entry name" value="P-loop containing nucleoside triphosphate hydrolases"/>
    <property type="match status" value="1"/>
</dbReference>
<dbReference type="SMART" id="SM00487">
    <property type="entry name" value="DEXDc"/>
    <property type="match status" value="1"/>
</dbReference>
<feature type="transmembrane region" description="Helical" evidence="3">
    <location>
        <begin position="1267"/>
        <end position="1288"/>
    </location>
</feature>
<dbReference type="InterPro" id="IPR027417">
    <property type="entry name" value="P-loop_NTPase"/>
</dbReference>
<dbReference type="Pfam" id="PF24494">
    <property type="entry name" value="DUF7587"/>
    <property type="match status" value="1"/>
</dbReference>
<dbReference type="Pfam" id="PF11917">
    <property type="entry name" value="DUF3435"/>
    <property type="match status" value="1"/>
</dbReference>
<dbReference type="GO" id="GO:0005737">
    <property type="term" value="C:cytoplasm"/>
    <property type="evidence" value="ECO:0007669"/>
    <property type="project" value="TreeGrafter"/>
</dbReference>
<evidence type="ECO:0000259" key="4">
    <source>
        <dbReference type="PROSITE" id="PS51192"/>
    </source>
</evidence>
<dbReference type="InterPro" id="IPR014001">
    <property type="entry name" value="Helicase_ATP-bd"/>
</dbReference>
<feature type="domain" description="Helicase ATP-binding" evidence="4">
    <location>
        <begin position="394"/>
        <end position="554"/>
    </location>
</feature>